<comment type="caution">
    <text evidence="2">The sequence shown here is derived from an EMBL/GenBank/DDBJ whole genome shotgun (WGS) entry which is preliminary data.</text>
</comment>
<evidence type="ECO:0000259" key="1">
    <source>
        <dbReference type="Pfam" id="PF16418"/>
    </source>
</evidence>
<protein>
    <recommendedName>
        <fullName evidence="1">CCR4-NOT transcription complex subunit 1 HEAT repeat domain-containing protein</fullName>
    </recommendedName>
</protein>
<accession>A0A2T6ZIP5</accession>
<dbReference type="Pfam" id="PF16418">
    <property type="entry name" value="CNOT1_HEAT"/>
    <property type="match status" value="1"/>
</dbReference>
<dbReference type="EMBL" id="NESQ01000235">
    <property type="protein sequence ID" value="PUU75370.1"/>
    <property type="molecule type" value="Genomic_DNA"/>
</dbReference>
<dbReference type="OrthoDB" id="1933107at2759"/>
<dbReference type="InterPro" id="IPR032194">
    <property type="entry name" value="CNOT1_HEAT"/>
</dbReference>
<name>A0A2T6ZIP5_TUBBO</name>
<dbReference type="STRING" id="42251.A0A2T6ZIP5"/>
<keyword evidence="3" id="KW-1185">Reference proteome</keyword>
<evidence type="ECO:0000313" key="3">
    <source>
        <dbReference type="Proteomes" id="UP000244722"/>
    </source>
</evidence>
<evidence type="ECO:0000313" key="2">
    <source>
        <dbReference type="EMBL" id="PUU75370.1"/>
    </source>
</evidence>
<organism evidence="2 3">
    <name type="scientific">Tuber borchii</name>
    <name type="common">White truffle</name>
    <dbReference type="NCBI Taxonomy" id="42251"/>
    <lineage>
        <taxon>Eukaryota</taxon>
        <taxon>Fungi</taxon>
        <taxon>Dikarya</taxon>
        <taxon>Ascomycota</taxon>
        <taxon>Pezizomycotina</taxon>
        <taxon>Pezizomycetes</taxon>
        <taxon>Pezizales</taxon>
        <taxon>Tuberaceae</taxon>
        <taxon>Tuber</taxon>
    </lineage>
</organism>
<gene>
    <name evidence="2" type="ORF">B9Z19DRAFT_994981</name>
</gene>
<reference evidence="2 3" key="1">
    <citation type="submission" date="2017-04" db="EMBL/GenBank/DDBJ databases">
        <title>Draft genome sequence of Tuber borchii Vittad., a whitish edible truffle.</title>
        <authorList>
            <consortium name="DOE Joint Genome Institute"/>
            <person name="Murat C."/>
            <person name="Kuo A."/>
            <person name="Barry K.W."/>
            <person name="Clum A."/>
            <person name="Dockter R.B."/>
            <person name="Fauchery L."/>
            <person name="Iotti M."/>
            <person name="Kohler A."/>
            <person name="Labutti K."/>
            <person name="Lindquist E.A."/>
            <person name="Lipzen A."/>
            <person name="Ohm R.A."/>
            <person name="Wang M."/>
            <person name="Grigoriev I.V."/>
            <person name="Zambonelli A."/>
            <person name="Martin F.M."/>
        </authorList>
    </citation>
    <scope>NUCLEOTIDE SEQUENCE [LARGE SCALE GENOMIC DNA]</scope>
    <source>
        <strain evidence="2 3">Tbo3840</strain>
    </source>
</reference>
<proteinExistence type="predicted"/>
<sequence length="60" mass="6973">MQKLVKNNLNITRILDITQELRCLSDLFEVKNAPFVLDVGALAARIEYVNLEKWPQEMIN</sequence>
<dbReference type="Proteomes" id="UP000244722">
    <property type="component" value="Unassembled WGS sequence"/>
</dbReference>
<dbReference type="AlphaFoldDB" id="A0A2T6ZIP5"/>
<feature type="domain" description="CCR4-NOT transcription complex subunit 1 HEAT repeat" evidence="1">
    <location>
        <begin position="5"/>
        <end position="60"/>
    </location>
</feature>